<reference evidence="6 7" key="1">
    <citation type="journal article" date="2023" name="BMC Biol.">
        <title>The compact genome of the sponge Oopsacas minuta (Hexactinellida) is lacking key metazoan core genes.</title>
        <authorList>
            <person name="Santini S."/>
            <person name="Schenkelaars Q."/>
            <person name="Jourda C."/>
            <person name="Duchesne M."/>
            <person name="Belahbib H."/>
            <person name="Rocher C."/>
            <person name="Selva M."/>
            <person name="Riesgo A."/>
            <person name="Vervoort M."/>
            <person name="Leys S.P."/>
            <person name="Kodjabachian L."/>
            <person name="Le Bivic A."/>
            <person name="Borchiellini C."/>
            <person name="Claverie J.M."/>
            <person name="Renard E."/>
        </authorList>
    </citation>
    <scope>NUCLEOTIDE SEQUENCE [LARGE SCALE GENOMIC DNA]</scope>
    <source>
        <strain evidence="6">SPO-2</strain>
    </source>
</reference>
<keyword evidence="3" id="KW-0175">Coiled coil</keyword>
<evidence type="ECO:0000313" key="6">
    <source>
        <dbReference type="EMBL" id="KAI6648356.1"/>
    </source>
</evidence>
<keyword evidence="2" id="KW-0106">Calcium</keyword>
<dbReference type="Gene3D" id="1.10.238.10">
    <property type="entry name" value="EF-hand"/>
    <property type="match status" value="1"/>
</dbReference>
<evidence type="ECO:0000256" key="1">
    <source>
        <dbReference type="ARBA" id="ARBA00022729"/>
    </source>
</evidence>
<gene>
    <name evidence="6" type="ORF">LOD99_12165</name>
</gene>
<dbReference type="InterPro" id="IPR018247">
    <property type="entry name" value="EF_Hand_1_Ca_BS"/>
</dbReference>
<protein>
    <submittedName>
        <fullName evidence="6">Nucleobindin-2-like</fullName>
    </submittedName>
</protein>
<sequence length="372" mass="44306">MLKFLVILSIVSYCYSAPMRGETGNTSVVDKNIDELKLEPDTVPIQKLVPAIEHLPGINKLNLASEYNRYVKELKPFSELNLKDREDLAKNDQKTNGLRSKLDEVKRQLIESQRVDRRLVMLEQMQNEKDFRLDGLEHFGEAVQKLEKKKKKEDELKDQLKDFDAERRRKYFRVEKQQKLSQKDKLRLLAETERLKEENKLLEENEKKEIAKLNHPGSREHLESVWTESDGFDKGTFTPIAFFRLHDKNSDNYLDILEIEAFFIPEVRKIYGSHELNYEAREELALMREHLMPEIDLNHDELVSLDEFLSYTSSNERFNSNEGWQTLDQFDHYSQEDLKIFEEQRLKNEDSYDYYDYLEPLENPDYEDYSDE</sequence>
<dbReference type="GO" id="GO:0005793">
    <property type="term" value="C:endoplasmic reticulum-Golgi intermediate compartment"/>
    <property type="evidence" value="ECO:0007669"/>
    <property type="project" value="TreeGrafter"/>
</dbReference>
<dbReference type="InterPro" id="IPR002048">
    <property type="entry name" value="EF_hand_dom"/>
</dbReference>
<feature type="domain" description="EF-hand" evidence="5">
    <location>
        <begin position="242"/>
        <end position="312"/>
    </location>
</feature>
<comment type="caution">
    <text evidence="6">The sequence shown here is derived from an EMBL/GenBank/DDBJ whole genome shotgun (WGS) entry which is preliminary data.</text>
</comment>
<keyword evidence="1 4" id="KW-0732">Signal</keyword>
<evidence type="ECO:0000256" key="2">
    <source>
        <dbReference type="ARBA" id="ARBA00022837"/>
    </source>
</evidence>
<dbReference type="PROSITE" id="PS00018">
    <property type="entry name" value="EF_HAND_1"/>
    <property type="match status" value="1"/>
</dbReference>
<evidence type="ECO:0000259" key="5">
    <source>
        <dbReference type="Pfam" id="PF13499"/>
    </source>
</evidence>
<evidence type="ECO:0000256" key="3">
    <source>
        <dbReference type="SAM" id="Coils"/>
    </source>
</evidence>
<feature type="chain" id="PRO_5043350180" evidence="4">
    <location>
        <begin position="17"/>
        <end position="372"/>
    </location>
</feature>
<dbReference type="SUPFAM" id="SSF47473">
    <property type="entry name" value="EF-hand"/>
    <property type="match status" value="1"/>
</dbReference>
<dbReference type="InterPro" id="IPR040250">
    <property type="entry name" value="Nucleobindin"/>
</dbReference>
<evidence type="ECO:0000313" key="7">
    <source>
        <dbReference type="Proteomes" id="UP001165289"/>
    </source>
</evidence>
<proteinExistence type="predicted"/>
<dbReference type="GO" id="GO:0005509">
    <property type="term" value="F:calcium ion binding"/>
    <property type="evidence" value="ECO:0007669"/>
    <property type="project" value="InterPro"/>
</dbReference>
<feature type="signal peptide" evidence="4">
    <location>
        <begin position="1"/>
        <end position="16"/>
    </location>
</feature>
<feature type="coiled-coil region" evidence="3">
    <location>
        <begin position="139"/>
        <end position="212"/>
    </location>
</feature>
<evidence type="ECO:0000256" key="4">
    <source>
        <dbReference type="SAM" id="SignalP"/>
    </source>
</evidence>
<accession>A0AAV7JIQ8</accession>
<keyword evidence="7" id="KW-1185">Reference proteome</keyword>
<dbReference type="EMBL" id="JAKMXF010000332">
    <property type="protein sequence ID" value="KAI6648356.1"/>
    <property type="molecule type" value="Genomic_DNA"/>
</dbReference>
<dbReference type="PANTHER" id="PTHR19237">
    <property type="entry name" value="NUCLEOBINDIN"/>
    <property type="match status" value="1"/>
</dbReference>
<name>A0AAV7JIQ8_9METZ</name>
<dbReference type="AlphaFoldDB" id="A0AAV7JIQ8"/>
<dbReference type="Proteomes" id="UP001165289">
    <property type="component" value="Unassembled WGS sequence"/>
</dbReference>
<dbReference type="Pfam" id="PF13499">
    <property type="entry name" value="EF-hand_7"/>
    <property type="match status" value="1"/>
</dbReference>
<dbReference type="GO" id="GO:0070062">
    <property type="term" value="C:extracellular exosome"/>
    <property type="evidence" value="ECO:0007669"/>
    <property type="project" value="TreeGrafter"/>
</dbReference>
<dbReference type="PANTHER" id="PTHR19237:SF20">
    <property type="entry name" value="NUCLEOBINDIN 1"/>
    <property type="match status" value="1"/>
</dbReference>
<organism evidence="6 7">
    <name type="scientific">Oopsacas minuta</name>
    <dbReference type="NCBI Taxonomy" id="111878"/>
    <lineage>
        <taxon>Eukaryota</taxon>
        <taxon>Metazoa</taxon>
        <taxon>Porifera</taxon>
        <taxon>Hexactinellida</taxon>
        <taxon>Hexasterophora</taxon>
        <taxon>Lyssacinosida</taxon>
        <taxon>Leucopsacidae</taxon>
        <taxon>Oopsacas</taxon>
    </lineage>
</organism>
<dbReference type="InterPro" id="IPR011992">
    <property type="entry name" value="EF-hand-dom_pair"/>
</dbReference>